<dbReference type="EMBL" id="QGKV02000299">
    <property type="protein sequence ID" value="KAF3595920.1"/>
    <property type="molecule type" value="Genomic_DNA"/>
</dbReference>
<organism evidence="2 3">
    <name type="scientific">Brassica cretica</name>
    <name type="common">Mustard</name>
    <dbReference type="NCBI Taxonomy" id="69181"/>
    <lineage>
        <taxon>Eukaryota</taxon>
        <taxon>Viridiplantae</taxon>
        <taxon>Streptophyta</taxon>
        <taxon>Embryophyta</taxon>
        <taxon>Tracheophyta</taxon>
        <taxon>Spermatophyta</taxon>
        <taxon>Magnoliopsida</taxon>
        <taxon>eudicotyledons</taxon>
        <taxon>Gunneridae</taxon>
        <taxon>Pentapetalae</taxon>
        <taxon>rosids</taxon>
        <taxon>malvids</taxon>
        <taxon>Brassicales</taxon>
        <taxon>Brassicaceae</taxon>
        <taxon>Brassiceae</taxon>
        <taxon>Brassica</taxon>
    </lineage>
</organism>
<comment type="caution">
    <text evidence="2">The sequence shown here is derived from an EMBL/GenBank/DDBJ whole genome shotgun (WGS) entry which is preliminary data.</text>
</comment>
<dbReference type="InterPro" id="IPR011009">
    <property type="entry name" value="Kinase-like_dom_sf"/>
</dbReference>
<evidence type="ECO:0000313" key="3">
    <source>
        <dbReference type="Proteomes" id="UP000266723"/>
    </source>
</evidence>
<proteinExistence type="predicted"/>
<dbReference type="SUPFAM" id="SSF56112">
    <property type="entry name" value="Protein kinase-like (PK-like)"/>
    <property type="match status" value="1"/>
</dbReference>
<dbReference type="Gene3D" id="1.10.510.10">
    <property type="entry name" value="Transferase(Phosphotransferase) domain 1"/>
    <property type="match status" value="1"/>
</dbReference>
<name>A0ABQ7EHC6_BRACR</name>
<reference evidence="2 3" key="1">
    <citation type="journal article" date="2020" name="BMC Genomics">
        <title>Intraspecific diversification of the crop wild relative Brassica cretica Lam. using demographic model selection.</title>
        <authorList>
            <person name="Kioukis A."/>
            <person name="Michalopoulou V.A."/>
            <person name="Briers L."/>
            <person name="Pirintsos S."/>
            <person name="Studholme D.J."/>
            <person name="Pavlidis P."/>
            <person name="Sarris P.F."/>
        </authorList>
    </citation>
    <scope>NUCLEOTIDE SEQUENCE [LARGE SCALE GENOMIC DNA]</scope>
    <source>
        <strain evidence="3">cv. PFS-1207/04</strain>
    </source>
</reference>
<keyword evidence="3" id="KW-1185">Reference proteome</keyword>
<evidence type="ECO:0000259" key="1">
    <source>
        <dbReference type="PROSITE" id="PS50011"/>
    </source>
</evidence>
<dbReference type="PROSITE" id="PS50011">
    <property type="entry name" value="PROTEIN_KINASE_DOM"/>
    <property type="match status" value="1"/>
</dbReference>
<gene>
    <name evidence="2" type="ORF">DY000_02027775</name>
</gene>
<accession>A0ABQ7EHC6</accession>
<dbReference type="Proteomes" id="UP000266723">
    <property type="component" value="Unassembled WGS sequence"/>
</dbReference>
<protein>
    <recommendedName>
        <fullName evidence="1">Protein kinase domain-containing protein</fullName>
    </recommendedName>
</protein>
<sequence>MLNKNWSRSEWSCSLSALSEASKPSTGQSSTAQDLVDEVKGDVLSISLVRAKEDKTLLENEYLRLGLLGNSKNILQHRGYEDRGESLVSLVEPYMYTLEDLIKNQSCNNMWDTVLKPESARIDLLKSIVDGLLEIHSKLVIHRSLDPASIYLVYEENKLVGKIGNFLYSASACPYQRRLEKQGYS</sequence>
<evidence type="ECO:0000313" key="2">
    <source>
        <dbReference type="EMBL" id="KAF3595920.1"/>
    </source>
</evidence>
<feature type="domain" description="Protein kinase" evidence="1">
    <location>
        <begin position="15"/>
        <end position="185"/>
    </location>
</feature>
<dbReference type="InterPro" id="IPR000719">
    <property type="entry name" value="Prot_kinase_dom"/>
</dbReference>